<protein>
    <submittedName>
        <fullName evidence="1">Uncharacterized protein</fullName>
    </submittedName>
</protein>
<proteinExistence type="predicted"/>
<evidence type="ECO:0000313" key="2">
    <source>
        <dbReference type="Proteomes" id="UP001194746"/>
    </source>
</evidence>
<evidence type="ECO:0000313" key="1">
    <source>
        <dbReference type="EMBL" id="KAF9890006.1"/>
    </source>
</evidence>
<dbReference type="EMBL" id="VCAU01000030">
    <property type="protein sequence ID" value="KAF9890006.1"/>
    <property type="molecule type" value="Genomic_DNA"/>
</dbReference>
<accession>A0AAD4GUR8</accession>
<sequence length="103" mass="11470">MVSITHGRRRALAHDIHAFTETVTWPTVQSAGRQVLDSVHSIPAWIPCASARLLVPPTSWRCLPGATARFLLQREYHAPAPASWYPLPPGALYRGPHHDFKKA</sequence>
<dbReference type="AlphaFoldDB" id="A0AAD4GUR8"/>
<gene>
    <name evidence="1" type="ORF">FE257_006686</name>
</gene>
<dbReference type="Proteomes" id="UP001194746">
    <property type="component" value="Unassembled WGS sequence"/>
</dbReference>
<name>A0AAD4GUR8_ASPNN</name>
<reference evidence="1" key="2">
    <citation type="submission" date="2020-02" db="EMBL/GenBank/DDBJ databases">
        <authorList>
            <person name="Gilchrist C.L.M."/>
            <person name="Chooi Y.-H."/>
        </authorList>
    </citation>
    <scope>NUCLEOTIDE SEQUENCE</scope>
    <source>
        <strain evidence="1">MST-FP2251</strain>
    </source>
</reference>
<keyword evidence="2" id="KW-1185">Reference proteome</keyword>
<organism evidence="1 2">
    <name type="scientific">Aspergillus nanangensis</name>
    <dbReference type="NCBI Taxonomy" id="2582783"/>
    <lineage>
        <taxon>Eukaryota</taxon>
        <taxon>Fungi</taxon>
        <taxon>Dikarya</taxon>
        <taxon>Ascomycota</taxon>
        <taxon>Pezizomycotina</taxon>
        <taxon>Eurotiomycetes</taxon>
        <taxon>Eurotiomycetidae</taxon>
        <taxon>Eurotiales</taxon>
        <taxon>Aspergillaceae</taxon>
        <taxon>Aspergillus</taxon>
        <taxon>Aspergillus subgen. Circumdati</taxon>
    </lineage>
</organism>
<comment type="caution">
    <text evidence="1">The sequence shown here is derived from an EMBL/GenBank/DDBJ whole genome shotgun (WGS) entry which is preliminary data.</text>
</comment>
<reference evidence="1" key="1">
    <citation type="journal article" date="2019" name="Beilstein J. Org. Chem.">
        <title>Nanangenines: drimane sesquiterpenoids as the dominant metabolite cohort of a novel Australian fungus, Aspergillus nanangensis.</title>
        <authorList>
            <person name="Lacey H.J."/>
            <person name="Gilchrist C.L.M."/>
            <person name="Crombie A."/>
            <person name="Kalaitzis J.A."/>
            <person name="Vuong D."/>
            <person name="Rutledge P.J."/>
            <person name="Turner P."/>
            <person name="Pitt J.I."/>
            <person name="Lacey E."/>
            <person name="Chooi Y.H."/>
            <person name="Piggott A.M."/>
        </authorList>
    </citation>
    <scope>NUCLEOTIDE SEQUENCE</scope>
    <source>
        <strain evidence="1">MST-FP2251</strain>
    </source>
</reference>